<feature type="compositionally biased region" description="Polar residues" evidence="2">
    <location>
        <begin position="1"/>
        <end position="10"/>
    </location>
</feature>
<name>A0A8R7TD25_TRIUA</name>
<proteinExistence type="inferred from homology"/>
<evidence type="ECO:0000313" key="4">
    <source>
        <dbReference type="EnsemblPlants" id="TuG1812G0200000789.01.T01"/>
    </source>
</evidence>
<reference evidence="5" key="1">
    <citation type="journal article" date="2013" name="Nature">
        <title>Draft genome of the wheat A-genome progenitor Triticum urartu.</title>
        <authorList>
            <person name="Ling H.Q."/>
            <person name="Zhao S."/>
            <person name="Liu D."/>
            <person name="Wang J."/>
            <person name="Sun H."/>
            <person name="Zhang C."/>
            <person name="Fan H."/>
            <person name="Li D."/>
            <person name="Dong L."/>
            <person name="Tao Y."/>
            <person name="Gao C."/>
            <person name="Wu H."/>
            <person name="Li Y."/>
            <person name="Cui Y."/>
            <person name="Guo X."/>
            <person name="Zheng S."/>
            <person name="Wang B."/>
            <person name="Yu K."/>
            <person name="Liang Q."/>
            <person name="Yang W."/>
            <person name="Lou X."/>
            <person name="Chen J."/>
            <person name="Feng M."/>
            <person name="Jian J."/>
            <person name="Zhang X."/>
            <person name="Luo G."/>
            <person name="Jiang Y."/>
            <person name="Liu J."/>
            <person name="Wang Z."/>
            <person name="Sha Y."/>
            <person name="Zhang B."/>
            <person name="Wu H."/>
            <person name="Tang D."/>
            <person name="Shen Q."/>
            <person name="Xue P."/>
            <person name="Zou S."/>
            <person name="Wang X."/>
            <person name="Liu X."/>
            <person name="Wang F."/>
            <person name="Yang Y."/>
            <person name="An X."/>
            <person name="Dong Z."/>
            <person name="Zhang K."/>
            <person name="Zhang X."/>
            <person name="Luo M.C."/>
            <person name="Dvorak J."/>
            <person name="Tong Y."/>
            <person name="Wang J."/>
            <person name="Yang H."/>
            <person name="Li Z."/>
            <person name="Wang D."/>
            <person name="Zhang A."/>
            <person name="Wang J."/>
        </authorList>
    </citation>
    <scope>NUCLEOTIDE SEQUENCE</scope>
    <source>
        <strain evidence="5">cv. G1812</strain>
    </source>
</reference>
<dbReference type="InterPro" id="IPR029058">
    <property type="entry name" value="AB_hydrolase_fold"/>
</dbReference>
<dbReference type="Gramene" id="TuG1812G0200000789.01.T01">
    <property type="protein sequence ID" value="TuG1812G0200000789.01.T01"/>
    <property type="gene ID" value="TuG1812G0200000789.01"/>
</dbReference>
<dbReference type="AlphaFoldDB" id="A0A8R7TD25"/>
<reference evidence="4" key="2">
    <citation type="submission" date="2018-03" db="EMBL/GenBank/DDBJ databases">
        <title>The Triticum urartu genome reveals the dynamic nature of wheat genome evolution.</title>
        <authorList>
            <person name="Ling H."/>
            <person name="Ma B."/>
            <person name="Shi X."/>
            <person name="Liu H."/>
            <person name="Dong L."/>
            <person name="Sun H."/>
            <person name="Cao Y."/>
            <person name="Gao Q."/>
            <person name="Zheng S."/>
            <person name="Li Y."/>
            <person name="Yu Y."/>
            <person name="Du H."/>
            <person name="Qi M."/>
            <person name="Li Y."/>
            <person name="Yu H."/>
            <person name="Cui Y."/>
            <person name="Wang N."/>
            <person name="Chen C."/>
            <person name="Wu H."/>
            <person name="Zhao Y."/>
            <person name="Zhang J."/>
            <person name="Li Y."/>
            <person name="Zhou W."/>
            <person name="Zhang B."/>
            <person name="Hu W."/>
            <person name="Eijk M."/>
            <person name="Tang J."/>
            <person name="Witsenboer H."/>
            <person name="Zhao S."/>
            <person name="Li Z."/>
            <person name="Zhang A."/>
            <person name="Wang D."/>
            <person name="Liang C."/>
        </authorList>
    </citation>
    <scope>NUCLEOTIDE SEQUENCE [LARGE SCALE GENOMIC DNA]</scope>
    <source>
        <strain evidence="4">cv. G1812</strain>
    </source>
</reference>
<organism evidence="4 5">
    <name type="scientific">Triticum urartu</name>
    <name type="common">Red wild einkorn</name>
    <name type="synonym">Crithodium urartu</name>
    <dbReference type="NCBI Taxonomy" id="4572"/>
    <lineage>
        <taxon>Eukaryota</taxon>
        <taxon>Viridiplantae</taxon>
        <taxon>Streptophyta</taxon>
        <taxon>Embryophyta</taxon>
        <taxon>Tracheophyta</taxon>
        <taxon>Spermatophyta</taxon>
        <taxon>Magnoliopsida</taxon>
        <taxon>Liliopsida</taxon>
        <taxon>Poales</taxon>
        <taxon>Poaceae</taxon>
        <taxon>BOP clade</taxon>
        <taxon>Pooideae</taxon>
        <taxon>Triticodae</taxon>
        <taxon>Triticeae</taxon>
        <taxon>Triticinae</taxon>
        <taxon>Triticum</taxon>
    </lineage>
</organism>
<dbReference type="Gene3D" id="3.40.50.1820">
    <property type="entry name" value="alpha/beta hydrolase"/>
    <property type="match status" value="1"/>
</dbReference>
<evidence type="ECO:0000256" key="1">
    <source>
        <dbReference type="ARBA" id="ARBA00008645"/>
    </source>
</evidence>
<evidence type="ECO:0000256" key="2">
    <source>
        <dbReference type="SAM" id="MobiDB-lite"/>
    </source>
</evidence>
<dbReference type="InterPro" id="IPR000073">
    <property type="entry name" value="AB_hydrolase_1"/>
</dbReference>
<feature type="region of interest" description="Disordered" evidence="2">
    <location>
        <begin position="1"/>
        <end position="20"/>
    </location>
</feature>
<keyword evidence="5" id="KW-1185">Reference proteome</keyword>
<accession>A0A8R7TD25</accession>
<evidence type="ECO:0000259" key="3">
    <source>
        <dbReference type="Pfam" id="PF00561"/>
    </source>
</evidence>
<reference evidence="4" key="3">
    <citation type="submission" date="2022-06" db="UniProtKB">
        <authorList>
            <consortium name="EnsemblPlants"/>
        </authorList>
    </citation>
    <scope>IDENTIFICATION</scope>
</reference>
<dbReference type="PANTHER" id="PTHR43039">
    <property type="entry name" value="ESTERASE-RELATED"/>
    <property type="match status" value="1"/>
</dbReference>
<protein>
    <recommendedName>
        <fullName evidence="3">AB hydrolase-1 domain-containing protein</fullName>
    </recommendedName>
</protein>
<dbReference type="SUPFAM" id="SSF53474">
    <property type="entry name" value="alpha/beta-Hydrolases"/>
    <property type="match status" value="1"/>
</dbReference>
<evidence type="ECO:0000313" key="5">
    <source>
        <dbReference type="Proteomes" id="UP000015106"/>
    </source>
</evidence>
<feature type="domain" description="AB hydrolase-1" evidence="3">
    <location>
        <begin position="50"/>
        <end position="162"/>
    </location>
</feature>
<dbReference type="Pfam" id="PF00561">
    <property type="entry name" value="Abhydrolase_1"/>
    <property type="match status" value="1"/>
</dbReference>
<comment type="similarity">
    <text evidence="1">Belongs to the AB hydrolase superfamily.</text>
</comment>
<dbReference type="EnsemblPlants" id="TuG1812G0200000789.01.T01">
    <property type="protein sequence ID" value="TuG1812G0200000789.01.T01"/>
    <property type="gene ID" value="TuG1812G0200000789.01"/>
</dbReference>
<sequence length="228" mass="25906">MSQPSSSSFHGSDVRGDDFTPAIDRRSMQRLEGHELIKALNVKYTPGAQPLLVLSHGFGCDKSVWHKVISNLRDSEIHSGILTYDLAFSGKVGKDYYHKYSDRYQTIDGYVEDVVSILQYYNIHTCIFVGHSTSGLVGLQASIRHRDLFSQLVLIGTAPCALDKFPDYMIGYSRERADERLKLMEVDYKKFVETYIEIALPGNTKDSAKLKLNTCCRGRPEMLLNQWR</sequence>
<dbReference type="Proteomes" id="UP000015106">
    <property type="component" value="Chromosome 2"/>
</dbReference>